<evidence type="ECO:0000256" key="2">
    <source>
        <dbReference type="ARBA" id="ARBA00005262"/>
    </source>
</evidence>
<reference evidence="8 9" key="2">
    <citation type="journal article" date="2012" name="Stand. Genomic Sci.">
        <title>Complete genome sequence of the moderately thermophilic mineral-sulfide-oxidizing firmicute Sulfobacillus acidophilus type strain (NAL(T)).</title>
        <authorList>
            <person name="Anderson I."/>
            <person name="Chertkov O."/>
            <person name="Chen A."/>
            <person name="Saunders E."/>
            <person name="Lapidus A."/>
            <person name="Nolan M."/>
            <person name="Lucas S."/>
            <person name="Hammon N."/>
            <person name="Deshpande S."/>
            <person name="Cheng J.F."/>
            <person name="Han C."/>
            <person name="Tapia R."/>
            <person name="Goodwin L.A."/>
            <person name="Pitluck S."/>
            <person name="Liolios K."/>
            <person name="Pagani I."/>
            <person name="Ivanova N."/>
            <person name="Mikhailova N."/>
            <person name="Pati A."/>
            <person name="Palaniappan K."/>
            <person name="Land M."/>
            <person name="Pan C."/>
            <person name="Rohde M."/>
            <person name="Pukall R."/>
            <person name="Goker M."/>
            <person name="Detter J.C."/>
            <person name="Woyke T."/>
            <person name="Bristow J."/>
            <person name="Eisen J.A."/>
            <person name="Markowitz V."/>
            <person name="Hugenholtz P."/>
            <person name="Kyrpides N.C."/>
            <person name="Klenk H.P."/>
            <person name="Mavromatis K."/>
        </authorList>
    </citation>
    <scope>NUCLEOTIDE SEQUENCE [LARGE SCALE GENOMIC DNA]</scope>
    <source>
        <strain evidence="9">ATCC 700253 / DSM 10332 / NAL</strain>
    </source>
</reference>
<evidence type="ECO:0000256" key="1">
    <source>
        <dbReference type="ARBA" id="ARBA00004651"/>
    </source>
</evidence>
<keyword evidence="6 7" id="KW-0472">Membrane</keyword>
<feature type="transmembrane region" description="Helical" evidence="7">
    <location>
        <begin position="81"/>
        <end position="102"/>
    </location>
</feature>
<evidence type="ECO:0000256" key="7">
    <source>
        <dbReference type="SAM" id="Phobius"/>
    </source>
</evidence>
<keyword evidence="4 7" id="KW-0812">Transmembrane</keyword>
<protein>
    <submittedName>
        <fullName evidence="8">Chromate transporter</fullName>
    </submittedName>
</protein>
<keyword evidence="9" id="KW-1185">Reference proteome</keyword>
<accession>G8TUE8</accession>
<dbReference type="AlphaFoldDB" id="G8TUE8"/>
<sequence length="149" mass="15996">MIPLMKSATLSHHWLSSRAFDQAIALGQITPGPVAISAAFIGDRVSGLPGAVIATVAVFLPSLVIMFLLTKGYHRIRRIPGLNFFLSIILAGVTGLILGVTWDLGRDVLHSFAAWALALGVFLLAWRAKIPYWLLILLAGGVGALWLRG</sequence>
<proteinExistence type="inferred from homology"/>
<dbReference type="GO" id="GO:0015109">
    <property type="term" value="F:chromate transmembrane transporter activity"/>
    <property type="evidence" value="ECO:0007669"/>
    <property type="project" value="InterPro"/>
</dbReference>
<evidence type="ECO:0000256" key="4">
    <source>
        <dbReference type="ARBA" id="ARBA00022692"/>
    </source>
</evidence>
<comment type="subcellular location">
    <subcellularLocation>
        <location evidence="1">Cell membrane</location>
        <topology evidence="1">Multi-pass membrane protein</topology>
    </subcellularLocation>
</comment>
<dbReference type="InterPro" id="IPR003370">
    <property type="entry name" value="Chromate_transpt"/>
</dbReference>
<dbReference type="Proteomes" id="UP000005439">
    <property type="component" value="Chromosome"/>
</dbReference>
<evidence type="ECO:0000313" key="8">
    <source>
        <dbReference type="EMBL" id="AEW06910.1"/>
    </source>
</evidence>
<dbReference type="PANTHER" id="PTHR43663">
    <property type="entry name" value="CHROMATE TRANSPORT PROTEIN-RELATED"/>
    <property type="match status" value="1"/>
</dbReference>
<dbReference type="Pfam" id="PF02417">
    <property type="entry name" value="Chromate_transp"/>
    <property type="match status" value="1"/>
</dbReference>
<dbReference type="PATRIC" id="fig|679936.5.peg.3593"/>
<evidence type="ECO:0000313" key="9">
    <source>
        <dbReference type="Proteomes" id="UP000005439"/>
    </source>
</evidence>
<dbReference type="STRING" id="679936.Sulac_3472"/>
<reference evidence="9" key="1">
    <citation type="submission" date="2011-12" db="EMBL/GenBank/DDBJ databases">
        <title>The complete genome of chromosome of Sulfobacillus acidophilus DSM 10332.</title>
        <authorList>
            <person name="Lucas S."/>
            <person name="Han J."/>
            <person name="Lapidus A."/>
            <person name="Bruce D."/>
            <person name="Goodwin L."/>
            <person name="Pitluck S."/>
            <person name="Peters L."/>
            <person name="Kyrpides N."/>
            <person name="Mavromatis K."/>
            <person name="Ivanova N."/>
            <person name="Mikhailova N."/>
            <person name="Chertkov O."/>
            <person name="Saunders E."/>
            <person name="Detter J.C."/>
            <person name="Tapia R."/>
            <person name="Han C."/>
            <person name="Land M."/>
            <person name="Hauser L."/>
            <person name="Markowitz V."/>
            <person name="Cheng J.-F."/>
            <person name="Hugenholtz P."/>
            <person name="Woyke T."/>
            <person name="Wu D."/>
            <person name="Pukall R."/>
            <person name="Gehrich-Schroeter G."/>
            <person name="Schneider S."/>
            <person name="Klenk H.-P."/>
            <person name="Eisen J.A."/>
        </authorList>
    </citation>
    <scope>NUCLEOTIDE SEQUENCE [LARGE SCALE GENOMIC DNA]</scope>
    <source>
        <strain evidence="9">ATCC 700253 / DSM 10332 / NAL</strain>
    </source>
</reference>
<keyword evidence="3" id="KW-1003">Cell membrane</keyword>
<organism evidence="8 9">
    <name type="scientific">Sulfobacillus acidophilus (strain ATCC 700253 / DSM 10332 / NAL)</name>
    <dbReference type="NCBI Taxonomy" id="679936"/>
    <lineage>
        <taxon>Bacteria</taxon>
        <taxon>Bacillati</taxon>
        <taxon>Bacillota</taxon>
        <taxon>Clostridia</taxon>
        <taxon>Eubacteriales</taxon>
        <taxon>Clostridiales Family XVII. Incertae Sedis</taxon>
        <taxon>Sulfobacillus</taxon>
    </lineage>
</organism>
<feature type="transmembrane region" description="Helical" evidence="7">
    <location>
        <begin position="132"/>
        <end position="148"/>
    </location>
</feature>
<name>G8TUE8_SULAD</name>
<dbReference type="HOGENOM" id="CLU_018106_1_2_9"/>
<feature type="transmembrane region" description="Helical" evidence="7">
    <location>
        <begin position="47"/>
        <end position="69"/>
    </location>
</feature>
<evidence type="ECO:0000256" key="6">
    <source>
        <dbReference type="ARBA" id="ARBA00023136"/>
    </source>
</evidence>
<dbReference type="GO" id="GO:0005886">
    <property type="term" value="C:plasma membrane"/>
    <property type="evidence" value="ECO:0007669"/>
    <property type="project" value="UniProtKB-SubCell"/>
</dbReference>
<gene>
    <name evidence="8" type="ordered locus">Sulac_3472</name>
</gene>
<dbReference type="PANTHER" id="PTHR43663:SF1">
    <property type="entry name" value="CHROMATE TRANSPORTER"/>
    <property type="match status" value="1"/>
</dbReference>
<feature type="transmembrane region" description="Helical" evidence="7">
    <location>
        <begin position="108"/>
        <end position="125"/>
    </location>
</feature>
<evidence type="ECO:0000256" key="5">
    <source>
        <dbReference type="ARBA" id="ARBA00022989"/>
    </source>
</evidence>
<dbReference type="KEGG" id="sap:Sulac_3472"/>
<evidence type="ECO:0000256" key="3">
    <source>
        <dbReference type="ARBA" id="ARBA00022475"/>
    </source>
</evidence>
<comment type="similarity">
    <text evidence="2">Belongs to the chromate ion transporter (CHR) (TC 2.A.51) family.</text>
</comment>
<keyword evidence="5 7" id="KW-1133">Transmembrane helix</keyword>
<dbReference type="InterPro" id="IPR052518">
    <property type="entry name" value="CHR_Transporter"/>
</dbReference>
<dbReference type="EMBL" id="CP003179">
    <property type="protein sequence ID" value="AEW06910.1"/>
    <property type="molecule type" value="Genomic_DNA"/>
</dbReference>